<dbReference type="RefSeq" id="WP_132204138.1">
    <property type="nucleotide sequence ID" value="NZ_SMKY01000322.1"/>
</dbReference>
<dbReference type="Proteomes" id="UP000295578">
    <property type="component" value="Unassembled WGS sequence"/>
</dbReference>
<evidence type="ECO:0000313" key="2">
    <source>
        <dbReference type="Proteomes" id="UP000295578"/>
    </source>
</evidence>
<keyword evidence="2" id="KW-1185">Reference proteome</keyword>
<organism evidence="1 2">
    <name type="scientific">Actinomadura darangshiensis</name>
    <dbReference type="NCBI Taxonomy" id="705336"/>
    <lineage>
        <taxon>Bacteria</taxon>
        <taxon>Bacillati</taxon>
        <taxon>Actinomycetota</taxon>
        <taxon>Actinomycetes</taxon>
        <taxon>Streptosporangiales</taxon>
        <taxon>Thermomonosporaceae</taxon>
        <taxon>Actinomadura</taxon>
    </lineage>
</organism>
<protein>
    <submittedName>
        <fullName evidence="1">Uncharacterized protein</fullName>
    </submittedName>
</protein>
<reference evidence="1 2" key="1">
    <citation type="submission" date="2019-03" db="EMBL/GenBank/DDBJ databases">
        <title>Draft genome sequences of novel Actinobacteria.</title>
        <authorList>
            <person name="Sahin N."/>
            <person name="Ay H."/>
            <person name="Saygin H."/>
        </authorList>
    </citation>
    <scope>NUCLEOTIDE SEQUENCE [LARGE SCALE GENOMIC DNA]</scope>
    <source>
        <strain evidence="1 2">DSM 45941</strain>
    </source>
</reference>
<comment type="caution">
    <text evidence="1">The sequence shown here is derived from an EMBL/GenBank/DDBJ whole genome shotgun (WGS) entry which is preliminary data.</text>
</comment>
<proteinExistence type="predicted"/>
<dbReference type="AlphaFoldDB" id="A0A4R5A4Q2"/>
<dbReference type="EMBL" id="SMKY01000322">
    <property type="protein sequence ID" value="TDD65896.1"/>
    <property type="molecule type" value="Genomic_DNA"/>
</dbReference>
<evidence type="ECO:0000313" key="1">
    <source>
        <dbReference type="EMBL" id="TDD65896.1"/>
    </source>
</evidence>
<name>A0A4R5A4Q2_9ACTN</name>
<accession>A0A4R5A4Q2</accession>
<sequence>MKQRSRSAVLAVSPGGTVAITYYDFRNNTPAATLPTDFWAVTCMDGCTKPGSWRERHIEGPFGARAVPATTSGRMLGDYTGLTASGPAFVAVYGVATGGTANPVDLHGAAFYN</sequence>
<dbReference type="OrthoDB" id="127969at2"/>
<gene>
    <name evidence="1" type="ORF">E1293_39815</name>
</gene>